<dbReference type="InterPro" id="IPR045441">
    <property type="entry name" value="DUF6506"/>
</dbReference>
<protein>
    <submittedName>
        <fullName evidence="1">Uncharacterized protein</fullName>
    </submittedName>
</protein>
<dbReference type="AlphaFoldDB" id="A0A1I2PCI8"/>
<dbReference type="EMBL" id="FOOY01000004">
    <property type="protein sequence ID" value="SFG11386.1"/>
    <property type="molecule type" value="Genomic_DNA"/>
</dbReference>
<reference evidence="2" key="1">
    <citation type="submission" date="2016-10" db="EMBL/GenBank/DDBJ databases">
        <authorList>
            <person name="Varghese N."/>
            <person name="Submissions S."/>
        </authorList>
    </citation>
    <scope>NUCLEOTIDE SEQUENCE [LARGE SCALE GENOMIC DNA]</scope>
    <source>
        <strain evidence="2">ATCC 700379</strain>
    </source>
</reference>
<accession>A0A1I2PCI8</accession>
<evidence type="ECO:0000313" key="2">
    <source>
        <dbReference type="Proteomes" id="UP000198752"/>
    </source>
</evidence>
<dbReference type="Proteomes" id="UP000198752">
    <property type="component" value="Unassembled WGS sequence"/>
</dbReference>
<name>A0A1I2PCI8_9BACL</name>
<keyword evidence="2" id="KW-1185">Reference proteome</keyword>
<dbReference type="Pfam" id="PF20116">
    <property type="entry name" value="DUF6506"/>
    <property type="match status" value="1"/>
</dbReference>
<proteinExistence type="predicted"/>
<evidence type="ECO:0000313" key="1">
    <source>
        <dbReference type="EMBL" id="SFG11386.1"/>
    </source>
</evidence>
<gene>
    <name evidence="1" type="ORF">SAMN02982927_00725</name>
</gene>
<organism evidence="1 2">
    <name type="scientific">Sporolactobacillus nakayamae</name>
    <dbReference type="NCBI Taxonomy" id="269670"/>
    <lineage>
        <taxon>Bacteria</taxon>
        <taxon>Bacillati</taxon>
        <taxon>Bacillota</taxon>
        <taxon>Bacilli</taxon>
        <taxon>Bacillales</taxon>
        <taxon>Sporolactobacillaceae</taxon>
        <taxon>Sporolactobacillus</taxon>
    </lineage>
</organism>
<sequence length="108" mass="11301">MKGWGRIMEVKAAFIFIGPEIDTAKARAQVDTPIIKLNVVGVKTYDEAVKAAVELADTGVQAIELCGGFGNEGIGRVAAAVKGKASVGVVRFDHHPGLGFKSGDEVFS</sequence>